<dbReference type="AlphaFoldDB" id="A0A8K0NIC6"/>
<name>A0A8K0NIC6_9HYPO</name>
<proteinExistence type="predicted"/>
<gene>
    <name evidence="2" type="ORF">E4U42_000674</name>
</gene>
<organism evidence="2 3">
    <name type="scientific">Claviceps africana</name>
    <dbReference type="NCBI Taxonomy" id="83212"/>
    <lineage>
        <taxon>Eukaryota</taxon>
        <taxon>Fungi</taxon>
        <taxon>Dikarya</taxon>
        <taxon>Ascomycota</taxon>
        <taxon>Pezizomycotina</taxon>
        <taxon>Sordariomycetes</taxon>
        <taxon>Hypocreomycetidae</taxon>
        <taxon>Hypocreales</taxon>
        <taxon>Clavicipitaceae</taxon>
        <taxon>Claviceps</taxon>
    </lineage>
</organism>
<evidence type="ECO:0000256" key="1">
    <source>
        <dbReference type="SAM" id="MobiDB-lite"/>
    </source>
</evidence>
<dbReference type="InterPro" id="IPR025213">
    <property type="entry name" value="Sim4_Fta2"/>
</dbReference>
<evidence type="ECO:0000313" key="3">
    <source>
        <dbReference type="Proteomes" id="UP000811619"/>
    </source>
</evidence>
<protein>
    <recommendedName>
        <fullName evidence="4">Protein kinase domain-containing protein</fullName>
    </recommendedName>
</protein>
<dbReference type="Pfam" id="PF13095">
    <property type="entry name" value="FTA2"/>
    <property type="match status" value="1"/>
</dbReference>
<evidence type="ECO:0000313" key="2">
    <source>
        <dbReference type="EMBL" id="KAG5928424.1"/>
    </source>
</evidence>
<keyword evidence="3" id="KW-1185">Reference proteome</keyword>
<comment type="caution">
    <text evidence="2">The sequence shown here is derived from an EMBL/GenBank/DDBJ whole genome shotgun (WGS) entry which is preliminary data.</text>
</comment>
<dbReference type="EMBL" id="SRPY01000117">
    <property type="protein sequence ID" value="KAG5928424.1"/>
    <property type="molecule type" value="Genomic_DNA"/>
</dbReference>
<feature type="region of interest" description="Disordered" evidence="1">
    <location>
        <begin position="324"/>
        <end position="352"/>
    </location>
</feature>
<sequence length="429" mass="49424">MYPDLPQSDADLVPLPHCEGPKLKPFRFEGPQKIEFLDYLGEGLHAHVFKVIISGKIYALKLFKFIPETEWCAADVAVAYTDQEAISILYNYADPFCCECRAYGRLQETGYGHLAIQCFGYLLLDEEHETMLLNQFRQQDGIAMDDGSERSEFQKLYGRKPPIRGIVKEFGYSNAELDKFRTKDARRLLRNIYQFQQLGIVHIDVGFRQVISGKFTDFSTAITTPHFVTNPELNPQLTPEHIYAIEGVFFSHAIGDYWMFDNMLNEWNHFWPDKKITCYAFPNGNYGRIKYDLRKTPSRGRFFTFVDPRQYQWTTSVSPRRTVKAEMVGKRKSRPRQVGERGAIRKSRTKLSPRPSKWYLDCSHGLPRCLQGDPESCTGLSWYVKDGLIFPHREYSKISPSPEPRVTACSALPPIVDRSTLLHDDVATS</sequence>
<dbReference type="OrthoDB" id="3432781at2759"/>
<dbReference type="Proteomes" id="UP000811619">
    <property type="component" value="Unassembled WGS sequence"/>
</dbReference>
<evidence type="ECO:0008006" key="4">
    <source>
        <dbReference type="Google" id="ProtNLM"/>
    </source>
</evidence>
<reference evidence="2" key="1">
    <citation type="journal article" date="2020" name="bioRxiv">
        <title>Whole genome comparisons of ergot fungi reveals the divergence and evolution of species within the genus Claviceps are the result of varying mechanisms driving genome evolution and host range expansion.</title>
        <authorList>
            <person name="Wyka S.A."/>
            <person name="Mondo S.J."/>
            <person name="Liu M."/>
            <person name="Dettman J."/>
            <person name="Nalam V."/>
            <person name="Broders K.D."/>
        </authorList>
    </citation>
    <scope>NUCLEOTIDE SEQUENCE</scope>
    <source>
        <strain evidence="2">CCC 489</strain>
    </source>
</reference>
<accession>A0A8K0NIC6</accession>